<dbReference type="OrthoDB" id="9887578at2"/>
<keyword evidence="1" id="KW-0472">Membrane</keyword>
<protein>
    <submittedName>
        <fullName evidence="2">Uncharacterized protein</fullName>
    </submittedName>
</protein>
<organism evidence="2 3">
    <name type="scientific">Aeromicrobium piscarium</name>
    <dbReference type="NCBI Taxonomy" id="2590901"/>
    <lineage>
        <taxon>Bacteria</taxon>
        <taxon>Bacillati</taxon>
        <taxon>Actinomycetota</taxon>
        <taxon>Actinomycetes</taxon>
        <taxon>Propionibacteriales</taxon>
        <taxon>Nocardioidaceae</taxon>
        <taxon>Aeromicrobium</taxon>
    </lineage>
</organism>
<reference evidence="2 3" key="1">
    <citation type="submission" date="2019-07" db="EMBL/GenBank/DDBJ databases">
        <authorList>
            <person name="Zhao L.H."/>
        </authorList>
    </citation>
    <scope>NUCLEOTIDE SEQUENCE [LARGE SCALE GENOMIC DNA]</scope>
    <source>
        <strain evidence="2 3">Co35</strain>
    </source>
</reference>
<evidence type="ECO:0000256" key="1">
    <source>
        <dbReference type="SAM" id="Phobius"/>
    </source>
</evidence>
<feature type="transmembrane region" description="Helical" evidence="1">
    <location>
        <begin position="27"/>
        <end position="52"/>
    </location>
</feature>
<accession>A0A554S6X9</accession>
<dbReference type="AlphaFoldDB" id="A0A554S6X9"/>
<proteinExistence type="predicted"/>
<evidence type="ECO:0000313" key="3">
    <source>
        <dbReference type="Proteomes" id="UP000316988"/>
    </source>
</evidence>
<dbReference type="RefSeq" id="WP_143914057.1">
    <property type="nucleotide sequence ID" value="NZ_VLNT01000011.1"/>
</dbReference>
<dbReference type="EMBL" id="VLNT01000011">
    <property type="protein sequence ID" value="TSD62113.1"/>
    <property type="molecule type" value="Genomic_DNA"/>
</dbReference>
<comment type="caution">
    <text evidence="2">The sequence shown here is derived from an EMBL/GenBank/DDBJ whole genome shotgun (WGS) entry which is preliminary data.</text>
</comment>
<keyword evidence="3" id="KW-1185">Reference proteome</keyword>
<feature type="transmembrane region" description="Helical" evidence="1">
    <location>
        <begin position="58"/>
        <end position="76"/>
    </location>
</feature>
<evidence type="ECO:0000313" key="2">
    <source>
        <dbReference type="EMBL" id="TSD62113.1"/>
    </source>
</evidence>
<gene>
    <name evidence="2" type="ORF">FNM00_13430</name>
</gene>
<keyword evidence="1" id="KW-1133">Transmembrane helix</keyword>
<keyword evidence="1" id="KW-0812">Transmembrane</keyword>
<name>A0A554S6X9_9ACTN</name>
<sequence>MRARTPDGVDWRLRCALARRADREREVIVPAPSVGFGLLTALAVVLVILAPVLLSAGLGWLVALAVPCLLLAFAGYRWRSVVVVIRQDEEVSRYVTRGAVGAFLLARDLAGEIGRTPDADLR</sequence>
<dbReference type="Proteomes" id="UP000316988">
    <property type="component" value="Unassembled WGS sequence"/>
</dbReference>